<evidence type="ECO:0000256" key="1">
    <source>
        <dbReference type="SAM" id="MobiDB-lite"/>
    </source>
</evidence>
<reference evidence="3" key="1">
    <citation type="submission" date="2022-11" db="UniProtKB">
        <authorList>
            <consortium name="WormBaseParasite"/>
        </authorList>
    </citation>
    <scope>IDENTIFICATION</scope>
</reference>
<feature type="compositionally biased region" description="Basic and acidic residues" evidence="1">
    <location>
        <begin position="99"/>
        <end position="108"/>
    </location>
</feature>
<feature type="region of interest" description="Disordered" evidence="1">
    <location>
        <begin position="57"/>
        <end position="131"/>
    </location>
</feature>
<dbReference type="WBParaSite" id="PSAMB.scaffold1044size36717.g10599.t1">
    <property type="protein sequence ID" value="PSAMB.scaffold1044size36717.g10599.t1"/>
    <property type="gene ID" value="PSAMB.scaffold1044size36717.g10599"/>
</dbReference>
<accession>A0A914UK50</accession>
<dbReference type="AlphaFoldDB" id="A0A914UK50"/>
<evidence type="ECO:0000313" key="3">
    <source>
        <dbReference type="WBParaSite" id="PSAMB.scaffold1044size36717.g10599.t1"/>
    </source>
</evidence>
<protein>
    <submittedName>
        <fullName evidence="3">Uncharacterized protein</fullName>
    </submittedName>
</protein>
<feature type="region of interest" description="Disordered" evidence="1">
    <location>
        <begin position="1"/>
        <end position="45"/>
    </location>
</feature>
<proteinExistence type="predicted"/>
<keyword evidence="2" id="KW-1185">Reference proteome</keyword>
<dbReference type="Proteomes" id="UP000887566">
    <property type="component" value="Unplaced"/>
</dbReference>
<name>A0A914UK50_9BILA</name>
<evidence type="ECO:0000313" key="2">
    <source>
        <dbReference type="Proteomes" id="UP000887566"/>
    </source>
</evidence>
<organism evidence="2 3">
    <name type="scientific">Plectus sambesii</name>
    <dbReference type="NCBI Taxonomy" id="2011161"/>
    <lineage>
        <taxon>Eukaryota</taxon>
        <taxon>Metazoa</taxon>
        <taxon>Ecdysozoa</taxon>
        <taxon>Nematoda</taxon>
        <taxon>Chromadorea</taxon>
        <taxon>Plectida</taxon>
        <taxon>Plectina</taxon>
        <taxon>Plectoidea</taxon>
        <taxon>Plectidae</taxon>
        <taxon>Plectus</taxon>
    </lineage>
</organism>
<sequence>MGFLLCRPQGQPAKAASGQPRKCRTDRKSPPRPQRFADRNRAMPPRVSFLALGRGAAVGGSEQRLRVEKTKERGGRGRRPWGRMEAKAQKRKNCLSDLSAREEEDRPPHAAATTKRPFATPNVARHRRRATARRGGAWFGARAIFDQSTTARARIAFHGLPQPHIRLRKLGGRVWCEWEKNPR</sequence>
<feature type="compositionally biased region" description="Basic and acidic residues" evidence="1">
    <location>
        <begin position="63"/>
        <end position="75"/>
    </location>
</feature>